<keyword evidence="3" id="KW-1133">Transmembrane helix</keyword>
<dbReference type="Proteomes" id="UP001153069">
    <property type="component" value="Unassembled WGS sequence"/>
</dbReference>
<evidence type="ECO:0000256" key="2">
    <source>
        <dbReference type="SAM" id="MobiDB-lite"/>
    </source>
</evidence>
<dbReference type="SUPFAM" id="SSF51197">
    <property type="entry name" value="Clavaminate synthase-like"/>
    <property type="match status" value="1"/>
</dbReference>
<organism evidence="4 5">
    <name type="scientific">Seminavis robusta</name>
    <dbReference type="NCBI Taxonomy" id="568900"/>
    <lineage>
        <taxon>Eukaryota</taxon>
        <taxon>Sar</taxon>
        <taxon>Stramenopiles</taxon>
        <taxon>Ochrophyta</taxon>
        <taxon>Bacillariophyta</taxon>
        <taxon>Bacillariophyceae</taxon>
        <taxon>Bacillariophycidae</taxon>
        <taxon>Naviculales</taxon>
        <taxon>Naviculaceae</taxon>
        <taxon>Seminavis</taxon>
    </lineage>
</organism>
<keyword evidence="3" id="KW-0472">Membrane</keyword>
<dbReference type="OrthoDB" id="39587at2759"/>
<dbReference type="AlphaFoldDB" id="A0A9N8H871"/>
<dbReference type="EMBL" id="CAICTM010000228">
    <property type="protein sequence ID" value="CAB9505373.1"/>
    <property type="molecule type" value="Genomic_DNA"/>
</dbReference>
<name>A0A9N8H871_9STRA</name>
<accession>A0A9N8H871</accession>
<proteinExistence type="predicted"/>
<dbReference type="Pfam" id="PF05721">
    <property type="entry name" value="PhyH"/>
    <property type="match status" value="1"/>
</dbReference>
<dbReference type="PANTHER" id="PTHR20883:SF46">
    <property type="entry name" value="PHYTANOYL-COA HYDROXYLASE"/>
    <property type="match status" value="1"/>
</dbReference>
<evidence type="ECO:0000256" key="1">
    <source>
        <dbReference type="ARBA" id="ARBA00001962"/>
    </source>
</evidence>
<feature type="region of interest" description="Disordered" evidence="2">
    <location>
        <begin position="1"/>
        <end position="23"/>
    </location>
</feature>
<dbReference type="Gene3D" id="2.60.120.620">
    <property type="entry name" value="q2cbj1_9rhob like domain"/>
    <property type="match status" value="1"/>
</dbReference>
<evidence type="ECO:0000256" key="3">
    <source>
        <dbReference type="SAM" id="Phobius"/>
    </source>
</evidence>
<keyword evidence="5" id="KW-1185">Reference proteome</keyword>
<dbReference type="InterPro" id="IPR008775">
    <property type="entry name" value="Phytyl_CoA_dOase-like"/>
</dbReference>
<reference evidence="4" key="1">
    <citation type="submission" date="2020-06" db="EMBL/GenBank/DDBJ databases">
        <authorList>
            <consortium name="Plant Systems Biology data submission"/>
        </authorList>
    </citation>
    <scope>NUCLEOTIDE SEQUENCE</scope>
    <source>
        <strain evidence="4">D6</strain>
    </source>
</reference>
<comment type="cofactor">
    <cofactor evidence="1">
        <name>Fe cation</name>
        <dbReference type="ChEBI" id="CHEBI:24875"/>
    </cofactor>
</comment>
<comment type="caution">
    <text evidence="4">The sequence shown here is derived from an EMBL/GenBank/DDBJ whole genome shotgun (WGS) entry which is preliminary data.</text>
</comment>
<feature type="transmembrane region" description="Helical" evidence="3">
    <location>
        <begin position="40"/>
        <end position="60"/>
    </location>
</feature>
<sequence length="483" mass="53887">MTKRKQKKAQSTATNKETNTPSDDGSFRLLERLAILGDSGYALCGSFLLLMVAVAFSWYADGAGSGTASTGTSEIPALHKNKQVNERDFEEMYEQLGPVPEMRPPVVFSIDDDLDEIHAAYKQEGVVAVRGLVSADLLERLDEASRELITKDPGSKKNQRNKQFHTMQQNPIFLNDWTANTTNTNASATDATISISQHSNPFVQVALLSQVPKLASQLMLPELEANESVRVIRDIFLSKDKEEFICGWHVDDFGFWPATASSPGINAWIALDDMPAVGGGGFALAVGSHATSWRDEAQYVTGATTFYPEEGFQSAADMFANRTGSGTCNIQTAAPHLYRRMEETKRIWDLKRGDIIFHQRWLFHRTVAFERDYVTGENENLVYRRYSVRYAPGSAIIPPGFGTELSVLWDPSNANRTADAVSKLDGPWYPQVWPSANDGELEGLQDLIDKKVPIAQERKLARQKEMQPFLKQAARETQSRQRK</sequence>
<feature type="compositionally biased region" description="Basic and acidic residues" evidence="2">
    <location>
        <begin position="473"/>
        <end position="483"/>
    </location>
</feature>
<evidence type="ECO:0000313" key="5">
    <source>
        <dbReference type="Proteomes" id="UP001153069"/>
    </source>
</evidence>
<feature type="region of interest" description="Disordered" evidence="2">
    <location>
        <begin position="463"/>
        <end position="483"/>
    </location>
</feature>
<keyword evidence="3" id="KW-0812">Transmembrane</keyword>
<protein>
    <submittedName>
        <fullName evidence="4">Uncharacterized protein</fullName>
    </submittedName>
</protein>
<dbReference type="PANTHER" id="PTHR20883">
    <property type="entry name" value="PHYTANOYL-COA DIOXYGENASE DOMAIN CONTAINING 1"/>
    <property type="match status" value="1"/>
</dbReference>
<gene>
    <name evidence="4" type="ORF">SEMRO_229_G092890.1</name>
</gene>
<feature type="compositionally biased region" description="Polar residues" evidence="2">
    <location>
        <begin position="9"/>
        <end position="23"/>
    </location>
</feature>
<evidence type="ECO:0000313" key="4">
    <source>
        <dbReference type="EMBL" id="CAB9505373.1"/>
    </source>
</evidence>